<evidence type="ECO:0000256" key="1">
    <source>
        <dbReference type="ARBA" id="ARBA00005352"/>
    </source>
</evidence>
<dbReference type="PANTHER" id="PTHR13056">
    <property type="entry name" value="VACUOLAR FUSION PROTEIN CCZ1 HOMOLOG-RELATED"/>
    <property type="match status" value="1"/>
</dbReference>
<comment type="similarity">
    <text evidence="1">Belongs to the CCZ1 family.</text>
</comment>
<name>A0A813SPI5_ADIRI</name>
<gene>
    <name evidence="4" type="ORF">EDS130_LOCUS4813</name>
</gene>
<evidence type="ECO:0000313" key="5">
    <source>
        <dbReference type="Proteomes" id="UP000663852"/>
    </source>
</evidence>
<feature type="domain" description="CCZ1/INTU/HPS4 third Longin" evidence="3">
    <location>
        <begin position="350"/>
        <end position="435"/>
    </location>
</feature>
<sequence length="469" mass="55140">MASADEHPSSKISLVDYFIYCPLFCRKEGQEEQKILYYHPSTRELDRKIRTIGYCEGLVKFTETFTCEQPCESIHFQKSRLLFYPVENDIGFAMTLHVPVVEHKKDDKCFLEYLDERINDRVMLPILKISYRYFALQYGTIFALIQRTSLENARNVLKEYFDKFIECHLHRMIHHATLDSSFFGIHFISLDKQIYLKFQAVLRRFELQFASLNETVFIYRNQLVWSGLNQDDTALIYSFFRLYYWPHLKTMPHTSTIQYLSVNSCANQFNSSTNVTGQKFYLGSFSFSYSVLVLHYDSFTSFCIFHNDNDLLNNEKTSTATNLFRQDLEIVLPSFYGYLQREHPIPDVAVKNAYYNKVNMAHSATINWHKDLSNPMSSVMNTLAEDLQWFHPSGEIMVKRENDPWLIAKRSDRRELLVMINQKSANLKQIRGNVKAFFSGIFFFDASIVDLDKIKQILSTQFNSILLFE</sequence>
<reference evidence="4" key="1">
    <citation type="submission" date="2021-02" db="EMBL/GenBank/DDBJ databases">
        <authorList>
            <person name="Nowell W R."/>
        </authorList>
    </citation>
    <scope>NUCLEOTIDE SEQUENCE</scope>
</reference>
<evidence type="ECO:0008006" key="6">
    <source>
        <dbReference type="Google" id="ProtNLM"/>
    </source>
</evidence>
<evidence type="ECO:0000259" key="3">
    <source>
        <dbReference type="Pfam" id="PF19033"/>
    </source>
</evidence>
<organism evidence="4 5">
    <name type="scientific">Adineta ricciae</name>
    <name type="common">Rotifer</name>
    <dbReference type="NCBI Taxonomy" id="249248"/>
    <lineage>
        <taxon>Eukaryota</taxon>
        <taxon>Metazoa</taxon>
        <taxon>Spiralia</taxon>
        <taxon>Gnathifera</taxon>
        <taxon>Rotifera</taxon>
        <taxon>Eurotatoria</taxon>
        <taxon>Bdelloidea</taxon>
        <taxon>Adinetida</taxon>
        <taxon>Adinetidae</taxon>
        <taxon>Adineta</taxon>
    </lineage>
</organism>
<proteinExistence type="inferred from homology"/>
<comment type="caution">
    <text evidence="4">The sequence shown here is derived from an EMBL/GenBank/DDBJ whole genome shotgun (WGS) entry which is preliminary data.</text>
</comment>
<dbReference type="Proteomes" id="UP000663852">
    <property type="component" value="Unassembled WGS sequence"/>
</dbReference>
<dbReference type="GO" id="GO:0035658">
    <property type="term" value="C:Mon1-Ccz1 complex"/>
    <property type="evidence" value="ECO:0007669"/>
    <property type="project" value="InterPro"/>
</dbReference>
<dbReference type="Pfam" id="PF19031">
    <property type="entry name" value="Intu_longin_1"/>
    <property type="match status" value="1"/>
</dbReference>
<dbReference type="EMBL" id="CAJNOJ010000013">
    <property type="protein sequence ID" value="CAF0800264.1"/>
    <property type="molecule type" value="Genomic_DNA"/>
</dbReference>
<dbReference type="Pfam" id="PF19033">
    <property type="entry name" value="Intu_longin_3"/>
    <property type="match status" value="1"/>
</dbReference>
<protein>
    <recommendedName>
        <fullName evidence="6">CCZ1/INTU/HSP4 first Longin domain-containing protein</fullName>
    </recommendedName>
</protein>
<accession>A0A813SPI5</accession>
<dbReference type="InterPro" id="IPR013176">
    <property type="entry name" value="Ccz1"/>
</dbReference>
<feature type="domain" description="CCZ1/INTU/HSP4 first Longin" evidence="2">
    <location>
        <begin position="18"/>
        <end position="139"/>
    </location>
</feature>
<dbReference type="AlphaFoldDB" id="A0A813SPI5"/>
<evidence type="ECO:0000313" key="4">
    <source>
        <dbReference type="EMBL" id="CAF0800264.1"/>
    </source>
</evidence>
<dbReference type="InterPro" id="IPR043987">
    <property type="entry name" value="CCZ1/INTU/HSP4_longin_1"/>
</dbReference>
<dbReference type="PANTHER" id="PTHR13056:SF0">
    <property type="entry name" value="VACUOLAR FUSION PROTEIN CCZ1 HOMOLOG-RELATED"/>
    <property type="match status" value="1"/>
</dbReference>
<dbReference type="InterPro" id="IPR043989">
    <property type="entry name" value="CCZ1/INTU/HSP4_longin_3"/>
</dbReference>
<evidence type="ECO:0000259" key="2">
    <source>
        <dbReference type="Pfam" id="PF19031"/>
    </source>
</evidence>
<dbReference type="GO" id="GO:0016192">
    <property type="term" value="P:vesicle-mediated transport"/>
    <property type="evidence" value="ECO:0007669"/>
    <property type="project" value="InterPro"/>
</dbReference>
<dbReference type="OrthoDB" id="240546at2759"/>